<dbReference type="Proteomes" id="UP000190274">
    <property type="component" value="Chromosome F"/>
</dbReference>
<feature type="compositionally biased region" description="Basic and acidic residues" evidence="1">
    <location>
        <begin position="79"/>
        <end position="97"/>
    </location>
</feature>
<evidence type="ECO:0000313" key="2">
    <source>
        <dbReference type="EMBL" id="SCU90048.1"/>
    </source>
</evidence>
<keyword evidence="3" id="KW-1185">Reference proteome</keyword>
<dbReference type="AlphaFoldDB" id="A0A1G4JI15"/>
<organism evidence="2 3">
    <name type="scientific">Lachancea dasiensis</name>
    <dbReference type="NCBI Taxonomy" id="1072105"/>
    <lineage>
        <taxon>Eukaryota</taxon>
        <taxon>Fungi</taxon>
        <taxon>Dikarya</taxon>
        <taxon>Ascomycota</taxon>
        <taxon>Saccharomycotina</taxon>
        <taxon>Saccharomycetes</taxon>
        <taxon>Saccharomycetales</taxon>
        <taxon>Saccharomycetaceae</taxon>
        <taxon>Lachancea</taxon>
    </lineage>
</organism>
<sequence length="149" mass="16483">MARNLKKVLQLIQCQLLLTYYICDELELFSLTLMTSQNFSPNFTLFLLHREMVLTESGSSKIVIVMSERAEPSGMMGSHRADEPQCTRDGHREHEYSGAEGGASGHGCGTARWWDSALVGRRVGGKALASWVMIILPSNFCGPNSKLGF</sequence>
<proteinExistence type="predicted"/>
<feature type="region of interest" description="Disordered" evidence="1">
    <location>
        <begin position="73"/>
        <end position="106"/>
    </location>
</feature>
<evidence type="ECO:0000256" key="1">
    <source>
        <dbReference type="SAM" id="MobiDB-lite"/>
    </source>
</evidence>
<name>A0A1G4JI15_9SACH</name>
<gene>
    <name evidence="2" type="ORF">LADA_0F01486G</name>
</gene>
<evidence type="ECO:0000313" key="3">
    <source>
        <dbReference type="Proteomes" id="UP000190274"/>
    </source>
</evidence>
<reference evidence="2 3" key="1">
    <citation type="submission" date="2016-03" db="EMBL/GenBank/DDBJ databases">
        <authorList>
            <person name="Devillers H."/>
        </authorList>
    </citation>
    <scope>NUCLEOTIDE SEQUENCE [LARGE SCALE GENOMIC DNA]</scope>
    <source>
        <strain evidence="2">CBS 10888</strain>
    </source>
</reference>
<accession>A0A1G4JI15</accession>
<dbReference type="EMBL" id="LT598458">
    <property type="protein sequence ID" value="SCU90048.1"/>
    <property type="molecule type" value="Genomic_DNA"/>
</dbReference>
<protein>
    <submittedName>
        <fullName evidence="2">LADA_0F01486g1_1</fullName>
    </submittedName>
</protein>